<reference evidence="3 4" key="1">
    <citation type="submission" date="2015-12" db="EMBL/GenBank/DDBJ databases">
        <title>The genome of Folsomia candida.</title>
        <authorList>
            <person name="Faddeeva A."/>
            <person name="Derks M.F."/>
            <person name="Anvar Y."/>
            <person name="Smit S."/>
            <person name="Van Straalen N."/>
            <person name="Roelofs D."/>
        </authorList>
    </citation>
    <scope>NUCLEOTIDE SEQUENCE [LARGE SCALE GENOMIC DNA]</scope>
    <source>
        <strain evidence="3 4">VU population</strain>
        <tissue evidence="3">Whole body</tissue>
    </source>
</reference>
<keyword evidence="2" id="KW-0732">Signal</keyword>
<feature type="transmembrane region" description="Helical" evidence="1">
    <location>
        <begin position="689"/>
        <end position="711"/>
    </location>
</feature>
<organism evidence="3 4">
    <name type="scientific">Folsomia candida</name>
    <name type="common">Springtail</name>
    <dbReference type="NCBI Taxonomy" id="158441"/>
    <lineage>
        <taxon>Eukaryota</taxon>
        <taxon>Metazoa</taxon>
        <taxon>Ecdysozoa</taxon>
        <taxon>Arthropoda</taxon>
        <taxon>Hexapoda</taxon>
        <taxon>Collembola</taxon>
        <taxon>Entomobryomorpha</taxon>
        <taxon>Isotomoidea</taxon>
        <taxon>Isotomidae</taxon>
        <taxon>Proisotominae</taxon>
        <taxon>Folsomia</taxon>
    </lineage>
</organism>
<accession>A0A226D681</accession>
<keyword evidence="1" id="KW-0472">Membrane</keyword>
<evidence type="ECO:0000313" key="4">
    <source>
        <dbReference type="Proteomes" id="UP000198287"/>
    </source>
</evidence>
<evidence type="ECO:0000256" key="1">
    <source>
        <dbReference type="SAM" id="Phobius"/>
    </source>
</evidence>
<keyword evidence="4" id="KW-1185">Reference proteome</keyword>
<sequence length="722" mass="83572">MCLKRPGSLIWYLIKILVYDVASKSSSHPTWTSIGSDVKITSYLKPFEHCTTIILFPSNITSQLLHQTVQYAPIISQKYNSNQGKLIENGFSLMRRRNPVPHCWASLAILPEEDDKFFFYKGHFHFRSAPDLISEYWSNQYFILVTKVKRKIQESLKSLGHVTIHQLRVREVIIIELFQCKNELISLTSRISWLRMYYHYIYFIDRPIAGVELSEPWYTINCSHEDCFTEIQLVAKNVAKRNKYFWGTHLILDTNWTSIHHLHTLINLTAIQSDRHGYQQVAHLTTFNGFVKFWILQDVLKYNLGQFYTPHNIAPIQKLTSSIYTKGFIFVPYDIQKFSYASCYQVMSSNLGGTLSSLTTPFDKATWICLMISHFTAILLLTSISEKLDFNEAFLVIGVSLENSVLSTYRPGKCILSLRMVIAVWAIITATMLSNIYKTCFTMEMILPTTYRTLLNSVMDVEGMKVLMPINLLDDNDFEKFNLGAYVRYKFFFDEILQRSLQVVVTQDGYKQLDAFIKLAKDLVNMIQPYFGIGADGKLFHNGTFSRLLQPHVAYNYSTLMECPIQPIKYTDTSSLKVLHTCGKVALMDTKENIAAVLPFLNDNPDNVKYLQIEDDSYFTVTRGWHIDSVRENYAVRQLHTMRSSGIFIHWETMLKLWKPAKLFHHYANWTHPESDAVSRLDLDSKILMAFYLCGMSVLISILVLILEIGWQKIRNSRTANE</sequence>
<dbReference type="AlphaFoldDB" id="A0A226D681"/>
<feature type="chain" id="PRO_5013076077" evidence="2">
    <location>
        <begin position="24"/>
        <end position="722"/>
    </location>
</feature>
<comment type="caution">
    <text evidence="3">The sequence shown here is derived from an EMBL/GenBank/DDBJ whole genome shotgun (WGS) entry which is preliminary data.</text>
</comment>
<evidence type="ECO:0000313" key="3">
    <source>
        <dbReference type="EMBL" id="OXA41055.1"/>
    </source>
</evidence>
<keyword evidence="1" id="KW-0812">Transmembrane</keyword>
<dbReference type="EMBL" id="LNIX01000031">
    <property type="protein sequence ID" value="OXA41055.1"/>
    <property type="molecule type" value="Genomic_DNA"/>
</dbReference>
<proteinExistence type="predicted"/>
<evidence type="ECO:0000256" key="2">
    <source>
        <dbReference type="SAM" id="SignalP"/>
    </source>
</evidence>
<feature type="signal peptide" evidence="2">
    <location>
        <begin position="1"/>
        <end position="23"/>
    </location>
</feature>
<protein>
    <submittedName>
        <fullName evidence="3">Uncharacterized protein</fullName>
    </submittedName>
</protein>
<gene>
    <name evidence="3" type="ORF">Fcan01_24341</name>
</gene>
<name>A0A226D681_FOLCA</name>
<keyword evidence="1" id="KW-1133">Transmembrane helix</keyword>
<dbReference type="Proteomes" id="UP000198287">
    <property type="component" value="Unassembled WGS sequence"/>
</dbReference>